<name>A0A193GHU0_9BORD</name>
<dbReference type="KEGG" id="bfz:BAU07_19475"/>
<feature type="compositionally biased region" description="Low complexity" evidence="1">
    <location>
        <begin position="318"/>
        <end position="360"/>
    </location>
</feature>
<feature type="compositionally biased region" description="Pro residues" evidence="1">
    <location>
        <begin position="9"/>
        <end position="20"/>
    </location>
</feature>
<sequence length="386" mass="40801">MHIPATTPTTPPDRPPIPPRPVRDDLDGLLTAYLSDAAKPHRDKVLDLLRVMDTAPAGRHLLMELRGLAQGGHVPVIDLRAGDAKPLDEAVEGTPVWRLPADAVRQHAAEVGVPPETQHAPAVFWDLISVRNTLVRLAGTSGEPLDPVQLQARFRTELNGGDDPAKTGSAVSKSKSVDETYPPALALHRASVSTIRVVDPRPTSLPDISALPGPYGQDPVTASARTSPSTPADPGAALATQIDAVTQSDPPPSQTVARQSRLVRWARGSLRWLRGLPGLRDLVRRVRPNNATRQDPDATASESSRKRRSATVASLRPTASTDSVSTATVVNGGNAGSAAIPATAPAPTTPTSPDSSGEPGLQRDRNRSGHRRVPSDADALLRNIGK</sequence>
<evidence type="ECO:0000313" key="2">
    <source>
        <dbReference type="EMBL" id="ANN79006.1"/>
    </source>
</evidence>
<evidence type="ECO:0000313" key="3">
    <source>
        <dbReference type="Proteomes" id="UP000091926"/>
    </source>
</evidence>
<dbReference type="EMBL" id="CP016172">
    <property type="protein sequence ID" value="ANN79006.1"/>
    <property type="molecule type" value="Genomic_DNA"/>
</dbReference>
<dbReference type="OrthoDB" id="8634558at2"/>
<feature type="region of interest" description="Disordered" evidence="1">
    <location>
        <begin position="157"/>
        <end position="178"/>
    </location>
</feature>
<dbReference type="Proteomes" id="UP000091926">
    <property type="component" value="Chromosome"/>
</dbReference>
<evidence type="ECO:0000256" key="1">
    <source>
        <dbReference type="SAM" id="MobiDB-lite"/>
    </source>
</evidence>
<dbReference type="RefSeq" id="WP_066661191.1">
    <property type="nucleotide sequence ID" value="NZ_CP016172.1"/>
</dbReference>
<feature type="region of interest" description="Disordered" evidence="1">
    <location>
        <begin position="199"/>
        <end position="236"/>
    </location>
</feature>
<feature type="region of interest" description="Disordered" evidence="1">
    <location>
        <begin position="285"/>
        <end position="386"/>
    </location>
</feature>
<gene>
    <name evidence="2" type="ORF">BAU07_19475</name>
</gene>
<accession>A0A193GHU0</accession>
<protein>
    <submittedName>
        <fullName evidence="2">Uncharacterized protein</fullName>
    </submittedName>
</protein>
<proteinExistence type="predicted"/>
<organism evidence="2 3">
    <name type="scientific">Bordetella flabilis</name>
    <dbReference type="NCBI Taxonomy" id="463014"/>
    <lineage>
        <taxon>Bacteria</taxon>
        <taxon>Pseudomonadati</taxon>
        <taxon>Pseudomonadota</taxon>
        <taxon>Betaproteobacteria</taxon>
        <taxon>Burkholderiales</taxon>
        <taxon>Alcaligenaceae</taxon>
        <taxon>Bordetella</taxon>
    </lineage>
</organism>
<dbReference type="AlphaFoldDB" id="A0A193GHU0"/>
<feature type="region of interest" description="Disordered" evidence="1">
    <location>
        <begin position="1"/>
        <end position="24"/>
    </location>
</feature>
<keyword evidence="3" id="KW-1185">Reference proteome</keyword>
<reference evidence="2 3" key="1">
    <citation type="submission" date="2016-06" db="EMBL/GenBank/DDBJ databases">
        <title>Complete genome sequences of Bordetella bronchialis and Bordetella flabilis.</title>
        <authorList>
            <person name="LiPuma J.J."/>
            <person name="Spilker T."/>
        </authorList>
    </citation>
    <scope>NUCLEOTIDE SEQUENCE [LARGE SCALE GENOMIC DNA]</scope>
    <source>
        <strain evidence="2 3">AU10664</strain>
    </source>
</reference>